<dbReference type="AlphaFoldDB" id="A0AAN9K8R8"/>
<sequence>MSGKQGARKVEIFGFLESGRQVCGGQKWAVCGPYMGLGPISSEAPLYQREVPNRKFESVCGEHDQRFNMM</sequence>
<comment type="caution">
    <text evidence="1">The sequence shown here is derived from an EMBL/GenBank/DDBJ whole genome shotgun (WGS) entry which is preliminary data.</text>
</comment>
<protein>
    <submittedName>
        <fullName evidence="1">Uncharacterized protein</fullName>
    </submittedName>
</protein>
<reference evidence="1 2" key="1">
    <citation type="submission" date="2024-01" db="EMBL/GenBank/DDBJ databases">
        <title>The genomes of 5 underutilized Papilionoideae crops provide insights into root nodulation and disease resistanc.</title>
        <authorList>
            <person name="Jiang F."/>
        </authorList>
    </citation>
    <scope>NUCLEOTIDE SEQUENCE [LARGE SCALE GENOMIC DNA]</scope>
    <source>
        <strain evidence="1">LVBAO_FW01</strain>
        <tissue evidence="1">Leaves</tissue>
    </source>
</reference>
<keyword evidence="2" id="KW-1185">Reference proteome</keyword>
<gene>
    <name evidence="1" type="ORF">VNO77_36088</name>
</gene>
<dbReference type="EMBL" id="JAYMYQ010000009">
    <property type="protein sequence ID" value="KAK7312314.1"/>
    <property type="molecule type" value="Genomic_DNA"/>
</dbReference>
<evidence type="ECO:0000313" key="1">
    <source>
        <dbReference type="EMBL" id="KAK7312314.1"/>
    </source>
</evidence>
<proteinExistence type="predicted"/>
<accession>A0AAN9K8R8</accession>
<evidence type="ECO:0000313" key="2">
    <source>
        <dbReference type="Proteomes" id="UP001367508"/>
    </source>
</evidence>
<name>A0AAN9K8R8_CANGL</name>
<organism evidence="1 2">
    <name type="scientific">Canavalia gladiata</name>
    <name type="common">Sword bean</name>
    <name type="synonym">Dolichos gladiatus</name>
    <dbReference type="NCBI Taxonomy" id="3824"/>
    <lineage>
        <taxon>Eukaryota</taxon>
        <taxon>Viridiplantae</taxon>
        <taxon>Streptophyta</taxon>
        <taxon>Embryophyta</taxon>
        <taxon>Tracheophyta</taxon>
        <taxon>Spermatophyta</taxon>
        <taxon>Magnoliopsida</taxon>
        <taxon>eudicotyledons</taxon>
        <taxon>Gunneridae</taxon>
        <taxon>Pentapetalae</taxon>
        <taxon>rosids</taxon>
        <taxon>fabids</taxon>
        <taxon>Fabales</taxon>
        <taxon>Fabaceae</taxon>
        <taxon>Papilionoideae</taxon>
        <taxon>50 kb inversion clade</taxon>
        <taxon>NPAAA clade</taxon>
        <taxon>indigoferoid/millettioid clade</taxon>
        <taxon>Phaseoleae</taxon>
        <taxon>Canavalia</taxon>
    </lineage>
</organism>
<dbReference type="Proteomes" id="UP001367508">
    <property type="component" value="Unassembled WGS sequence"/>
</dbReference>